<reference evidence="3" key="1">
    <citation type="submission" date="2017-02" db="EMBL/GenBank/DDBJ databases">
        <title>Comparative genomics and description of representatives of a novel lineage of planctomycetes thriving in anoxic sediments.</title>
        <authorList>
            <person name="Spring S."/>
            <person name="Bunk B."/>
            <person name="Sproer C."/>
        </authorList>
    </citation>
    <scope>NUCLEOTIDE SEQUENCE [LARGE SCALE GENOMIC DNA]</scope>
    <source>
        <strain evidence="3">SM-Chi-D1</strain>
    </source>
</reference>
<accession>A0A1Q2MJ63</accession>
<evidence type="ECO:0000313" key="3">
    <source>
        <dbReference type="Proteomes" id="UP000188181"/>
    </source>
</evidence>
<dbReference type="AlphaFoldDB" id="A0A1Q2MJ63"/>
<dbReference type="Pfam" id="PF04015">
    <property type="entry name" value="DUF362"/>
    <property type="match status" value="1"/>
</dbReference>
<gene>
    <name evidence="2" type="ORF">SMSP2_02832</name>
</gene>
<evidence type="ECO:0000259" key="1">
    <source>
        <dbReference type="Pfam" id="PF04015"/>
    </source>
</evidence>
<dbReference type="RefSeq" id="WP_146684636.1">
    <property type="nucleotide sequence ID" value="NZ_CP019646.1"/>
</dbReference>
<dbReference type="InterPro" id="IPR007160">
    <property type="entry name" value="DUF362"/>
</dbReference>
<dbReference type="KEGG" id="pbas:SMSP2_02832"/>
<sequence>MTGGSSGYSDKVCIRRCAGYSRELVRERLISLIDGLGGIDNFVRRGDRVLIKPNLILPQGPQTPAQTHPAVIVETARLLLDAGARPFVGDSSAWSSAPRCVEALGILDELKDMGVETVSLGKPVKIRLEGCDARPYVSRYALEADRIFNLAKLKAHQQMVFSCAVKNMYGVMTDKRKSLWHYRKGHSLSEFSGFVIALHMSVRPTLNIVDAVISMHGQGPIRGSGIDTGFLAAGENAFTCDLACSGLVGYKPDEIPILKEAQTMGLLPEYGECETDSDLPRDYSCPDFTKAEQTPLRFTLPRIIKSVMRQALIMLHLKKGG</sequence>
<protein>
    <recommendedName>
        <fullName evidence="1">DUF362 domain-containing protein</fullName>
    </recommendedName>
</protein>
<dbReference type="OrthoDB" id="9807879at2"/>
<dbReference type="Proteomes" id="UP000188181">
    <property type="component" value="Chromosome"/>
</dbReference>
<evidence type="ECO:0000313" key="2">
    <source>
        <dbReference type="EMBL" id="AQQ72447.1"/>
    </source>
</evidence>
<name>A0A1Q2MJ63_9BACT</name>
<organism evidence="2 3">
    <name type="scientific">Limihaloglobus sulfuriphilus</name>
    <dbReference type="NCBI Taxonomy" id="1851148"/>
    <lineage>
        <taxon>Bacteria</taxon>
        <taxon>Pseudomonadati</taxon>
        <taxon>Planctomycetota</taxon>
        <taxon>Phycisphaerae</taxon>
        <taxon>Sedimentisphaerales</taxon>
        <taxon>Sedimentisphaeraceae</taxon>
        <taxon>Limihaloglobus</taxon>
    </lineage>
</organism>
<proteinExistence type="predicted"/>
<keyword evidence="3" id="KW-1185">Reference proteome</keyword>
<feature type="domain" description="DUF362" evidence="1">
    <location>
        <begin position="49"/>
        <end position="244"/>
    </location>
</feature>
<dbReference type="EMBL" id="CP019646">
    <property type="protein sequence ID" value="AQQ72447.1"/>
    <property type="molecule type" value="Genomic_DNA"/>
</dbReference>
<dbReference type="STRING" id="1851148.SMSP2_02832"/>